<dbReference type="NCBIfam" id="TIGR01444">
    <property type="entry name" value="fkbM_fam"/>
    <property type="match status" value="1"/>
</dbReference>
<dbReference type="InterPro" id="IPR029063">
    <property type="entry name" value="SAM-dependent_MTases_sf"/>
</dbReference>
<organism evidence="2 3">
    <name type="scientific">Spectribacter hydrogenoxidans</name>
    <dbReference type="NCBI Taxonomy" id="3075608"/>
    <lineage>
        <taxon>Bacteria</taxon>
        <taxon>Pseudomonadati</taxon>
        <taxon>Pseudomonadota</taxon>
        <taxon>Gammaproteobacteria</taxon>
        <taxon>Salinisphaerales</taxon>
        <taxon>Salinisphaeraceae</taxon>
        <taxon>Spectribacter</taxon>
    </lineage>
</organism>
<comment type="caution">
    <text evidence="2">The sequence shown here is derived from an EMBL/GenBank/DDBJ whole genome shotgun (WGS) entry which is preliminary data.</text>
</comment>
<keyword evidence="3" id="KW-1185">Reference proteome</keyword>
<reference evidence="2 3" key="1">
    <citation type="submission" date="2023-09" db="EMBL/GenBank/DDBJ databases">
        <authorList>
            <person name="Rey-Velasco X."/>
        </authorList>
    </citation>
    <scope>NUCLEOTIDE SEQUENCE [LARGE SCALE GENOMIC DNA]</scope>
    <source>
        <strain evidence="2 3">W335</strain>
    </source>
</reference>
<dbReference type="GO" id="GO:0032259">
    <property type="term" value="P:methylation"/>
    <property type="evidence" value="ECO:0007669"/>
    <property type="project" value="UniProtKB-KW"/>
</dbReference>
<dbReference type="SUPFAM" id="SSF53335">
    <property type="entry name" value="S-adenosyl-L-methionine-dependent methyltransferases"/>
    <property type="match status" value="1"/>
</dbReference>
<dbReference type="Pfam" id="PF05050">
    <property type="entry name" value="Methyltransf_21"/>
    <property type="match status" value="1"/>
</dbReference>
<dbReference type="InterPro" id="IPR006342">
    <property type="entry name" value="FkbM_mtfrase"/>
</dbReference>
<dbReference type="PANTHER" id="PTHR34203:SF15">
    <property type="entry name" value="SLL1173 PROTEIN"/>
    <property type="match status" value="1"/>
</dbReference>
<dbReference type="EC" id="2.1.1.-" evidence="2"/>
<dbReference type="EMBL" id="JAVRIB010000030">
    <property type="protein sequence ID" value="MDT0636367.1"/>
    <property type="molecule type" value="Genomic_DNA"/>
</dbReference>
<dbReference type="Proteomes" id="UP001251857">
    <property type="component" value="Unassembled WGS sequence"/>
</dbReference>
<accession>A0ABU3C4C7</accession>
<evidence type="ECO:0000313" key="3">
    <source>
        <dbReference type="Proteomes" id="UP001251857"/>
    </source>
</evidence>
<protein>
    <submittedName>
        <fullName evidence="2">FkbM family methyltransferase</fullName>
        <ecNumber evidence="2">2.1.1.-</ecNumber>
    </submittedName>
</protein>
<dbReference type="Gene3D" id="3.40.50.150">
    <property type="entry name" value="Vaccinia Virus protein VP39"/>
    <property type="match status" value="1"/>
</dbReference>
<keyword evidence="2" id="KW-0808">Transferase</keyword>
<gene>
    <name evidence="2" type="ORF">RM532_15570</name>
</gene>
<dbReference type="InterPro" id="IPR052514">
    <property type="entry name" value="SAM-dependent_MTase"/>
</dbReference>
<evidence type="ECO:0000259" key="1">
    <source>
        <dbReference type="Pfam" id="PF05050"/>
    </source>
</evidence>
<dbReference type="GO" id="GO:0008168">
    <property type="term" value="F:methyltransferase activity"/>
    <property type="evidence" value="ECO:0007669"/>
    <property type="project" value="UniProtKB-KW"/>
</dbReference>
<dbReference type="RefSeq" id="WP_311654261.1">
    <property type="nucleotide sequence ID" value="NZ_JAVRIB010000030.1"/>
</dbReference>
<name>A0ABU3C4C7_9GAMM</name>
<keyword evidence="2" id="KW-0489">Methyltransferase</keyword>
<feature type="domain" description="Methyltransferase FkbM" evidence="1">
    <location>
        <begin position="55"/>
        <end position="217"/>
    </location>
</feature>
<evidence type="ECO:0000313" key="2">
    <source>
        <dbReference type="EMBL" id="MDT0636367.1"/>
    </source>
</evidence>
<proteinExistence type="predicted"/>
<dbReference type="PANTHER" id="PTHR34203">
    <property type="entry name" value="METHYLTRANSFERASE, FKBM FAMILY PROTEIN"/>
    <property type="match status" value="1"/>
</dbReference>
<sequence>MLNPSGKLVGLEDVNFRVGVATLGAYRRAIEFKYREGRFTTEFLKEARTARVVYDVGAHVGFYALLAAKANSDASVIAFEPQHANFLELEKNIERNDVKGVIGFPYGVSDKARTAQLAVAVSGNCAGGGTHHVSASGSGEQIRTVVLDEFVREWNLPSPSMVLIDIEGHELAALRGMERTLREHQPSLYIEVHRRQLQERGESHEQLDEFLNQFGYVAEILRNPSGQRGTHTQLHVRYRATKQVSA</sequence>